<dbReference type="EMBL" id="CP157947">
    <property type="protein sequence ID" value="XBS69851.1"/>
    <property type="molecule type" value="Genomic_DNA"/>
</dbReference>
<dbReference type="SUPFAM" id="SSF56317">
    <property type="entry name" value="Carbon-nitrogen hydrolase"/>
    <property type="match status" value="1"/>
</dbReference>
<accession>A0AAU7QAF1</accession>
<dbReference type="InterPro" id="IPR001110">
    <property type="entry name" value="UPF0012_CS"/>
</dbReference>
<dbReference type="PANTHER" id="PTHR23088">
    <property type="entry name" value="NITRILASE-RELATED"/>
    <property type="match status" value="1"/>
</dbReference>
<organism evidence="3">
    <name type="scientific">Acerihabitans sp. KWT182</name>
    <dbReference type="NCBI Taxonomy" id="3157919"/>
    <lineage>
        <taxon>Bacteria</taxon>
        <taxon>Pseudomonadati</taxon>
        <taxon>Pseudomonadota</taxon>
        <taxon>Gammaproteobacteria</taxon>
        <taxon>Enterobacterales</taxon>
        <taxon>Pectobacteriaceae</taxon>
        <taxon>Acerihabitans</taxon>
    </lineage>
</organism>
<dbReference type="PANTHER" id="PTHR23088:SF27">
    <property type="entry name" value="DEAMINATED GLUTATHIONE AMIDASE"/>
    <property type="match status" value="1"/>
</dbReference>
<dbReference type="Gene3D" id="3.60.110.10">
    <property type="entry name" value="Carbon-nitrogen hydrolase"/>
    <property type="match status" value="1"/>
</dbReference>
<dbReference type="PROSITE" id="PS50263">
    <property type="entry name" value="CN_HYDROLASE"/>
    <property type="match status" value="1"/>
</dbReference>
<name>A0AAU7QAF1_9GAMM</name>
<dbReference type="InterPro" id="IPR036526">
    <property type="entry name" value="C-N_Hydrolase_sf"/>
</dbReference>
<evidence type="ECO:0000313" key="3">
    <source>
        <dbReference type="EMBL" id="XBS69851.1"/>
    </source>
</evidence>
<dbReference type="InterPro" id="IPR003010">
    <property type="entry name" value="C-N_Hydrolase"/>
</dbReference>
<dbReference type="AlphaFoldDB" id="A0AAU7QAF1"/>
<protein>
    <submittedName>
        <fullName evidence="3">Nitrilase-related carbon-nitrogen hydrolase</fullName>
    </submittedName>
</protein>
<keyword evidence="3" id="KW-0378">Hydrolase</keyword>
<gene>
    <name evidence="3" type="ORF">ABK905_00205</name>
</gene>
<comment type="similarity">
    <text evidence="1">Belongs to the carbon-nitrogen hydrolase superfamily. NIT1/NIT2 family.</text>
</comment>
<dbReference type="Pfam" id="PF00795">
    <property type="entry name" value="CN_hydrolase"/>
    <property type="match status" value="1"/>
</dbReference>
<dbReference type="PROSITE" id="PS01227">
    <property type="entry name" value="UPF0012"/>
    <property type="match status" value="1"/>
</dbReference>
<feature type="domain" description="CN hydrolase" evidence="2">
    <location>
        <begin position="1"/>
        <end position="232"/>
    </location>
</feature>
<proteinExistence type="inferred from homology"/>
<evidence type="ECO:0000259" key="2">
    <source>
        <dbReference type="PROSITE" id="PS50263"/>
    </source>
</evidence>
<sequence length="255" mass="27773">MNIGIAQITDSPVGESEITEWVQESMDALPEADMILLPELALCGYDDPHRVRRLALNKEGTVLHGLARLAAKKRQALVFGYAERADDGLYNALQAIDDKGRVRADYRKIHLWPGHETVLFQAGGGFTCFALGGLRFGLLICYDLDFPEAARVQALRGMDCLLCISATAHGHEVVPRHVVPTRAYENGCFVAFANRGDRACVGQSRIVGPDGSVIAALTGGGGASVLSGEISLEILERWRQGHAYLAERRTDLYPL</sequence>
<evidence type="ECO:0000256" key="1">
    <source>
        <dbReference type="ARBA" id="ARBA00010613"/>
    </source>
</evidence>
<reference evidence="3" key="1">
    <citation type="submission" date="2024-06" db="EMBL/GenBank/DDBJ databases">
        <authorList>
            <person name="Coelho C."/>
            <person name="Bento M."/>
            <person name="Garcia E."/>
            <person name="Camelo A."/>
            <person name="Brandao I."/>
            <person name="Espirito Santo C."/>
            <person name="Trovao J."/>
            <person name="Verissimo A."/>
            <person name="Costa J."/>
            <person name="Tiago I."/>
        </authorList>
    </citation>
    <scope>NUCLEOTIDE SEQUENCE</scope>
    <source>
        <strain evidence="3">KWT182</strain>
    </source>
</reference>
<dbReference type="GO" id="GO:0016787">
    <property type="term" value="F:hydrolase activity"/>
    <property type="evidence" value="ECO:0007669"/>
    <property type="project" value="UniProtKB-KW"/>
</dbReference>